<keyword evidence="2" id="KW-0547">Nucleotide-binding</keyword>
<sequence>MDTSVKVVVVGDGAVGKTCMLYCYANNQFPEDYVPTVFDNYNANMLFGNQSVSLGLWDTAGQEDYDSLRPLSYAETDVFLACFSVVSKTSLNNVKQKWLPEIKQHMQKKTPILLVGLKKDLRLDPKTTREVLEAGDTIVSEKEGKDVAEALDCVTYCECSAKTRDGLEEVFMSTVAAVLNPQQISHKDVQSKKNVKKCCLVQ</sequence>
<evidence type="ECO:0008006" key="6">
    <source>
        <dbReference type="Google" id="ProtNLM"/>
    </source>
</evidence>
<dbReference type="GO" id="GO:0007264">
    <property type="term" value="P:small GTPase-mediated signal transduction"/>
    <property type="evidence" value="ECO:0007669"/>
    <property type="project" value="InterPro"/>
</dbReference>
<dbReference type="PROSITE" id="PS51419">
    <property type="entry name" value="RAB"/>
    <property type="match status" value="1"/>
</dbReference>
<name>A0AA88GKU0_NAELO</name>
<keyword evidence="5" id="KW-1185">Reference proteome</keyword>
<evidence type="ECO:0000256" key="3">
    <source>
        <dbReference type="ARBA" id="ARBA00023134"/>
    </source>
</evidence>
<dbReference type="InterPro" id="IPR003578">
    <property type="entry name" value="Small_GTPase_Rho"/>
</dbReference>
<comment type="caution">
    <text evidence="4">The sequence shown here is derived from an EMBL/GenBank/DDBJ whole genome shotgun (WGS) entry which is preliminary data.</text>
</comment>
<dbReference type="InterPro" id="IPR001806">
    <property type="entry name" value="Small_GTPase"/>
</dbReference>
<dbReference type="NCBIfam" id="TIGR00231">
    <property type="entry name" value="small_GTP"/>
    <property type="match status" value="1"/>
</dbReference>
<dbReference type="GeneID" id="68101054"/>
<reference evidence="4 5" key="1">
    <citation type="journal article" date="2018" name="BMC Genomics">
        <title>The genome of Naegleria lovaniensis, the basis for a comparative approach to unravel pathogenicity factors of the human pathogenic amoeba N. fowleri.</title>
        <authorList>
            <person name="Liechti N."/>
            <person name="Schurch N."/>
            <person name="Bruggmann R."/>
            <person name="Wittwer M."/>
        </authorList>
    </citation>
    <scope>NUCLEOTIDE SEQUENCE [LARGE SCALE GENOMIC DNA]</scope>
    <source>
        <strain evidence="4 5">ATCC 30569</strain>
    </source>
</reference>
<accession>A0AA88GKU0</accession>
<keyword evidence="3" id="KW-0342">GTP-binding</keyword>
<dbReference type="SMART" id="SM00173">
    <property type="entry name" value="RAS"/>
    <property type="match status" value="1"/>
</dbReference>
<dbReference type="InterPro" id="IPR005225">
    <property type="entry name" value="Small_GTP-bd"/>
</dbReference>
<dbReference type="PROSITE" id="PS51421">
    <property type="entry name" value="RAS"/>
    <property type="match status" value="1"/>
</dbReference>
<dbReference type="SMART" id="SM00174">
    <property type="entry name" value="RHO"/>
    <property type="match status" value="1"/>
</dbReference>
<dbReference type="PANTHER" id="PTHR24072">
    <property type="entry name" value="RHO FAMILY GTPASE"/>
    <property type="match status" value="1"/>
</dbReference>
<gene>
    <name evidence="4" type="ORF">C9374_008600</name>
</gene>
<organism evidence="4 5">
    <name type="scientific">Naegleria lovaniensis</name>
    <name type="common">Amoeba</name>
    <dbReference type="NCBI Taxonomy" id="51637"/>
    <lineage>
        <taxon>Eukaryota</taxon>
        <taxon>Discoba</taxon>
        <taxon>Heterolobosea</taxon>
        <taxon>Tetramitia</taxon>
        <taxon>Eutetramitia</taxon>
        <taxon>Vahlkampfiidae</taxon>
        <taxon>Naegleria</taxon>
    </lineage>
</organism>
<dbReference type="SMART" id="SM00175">
    <property type="entry name" value="RAB"/>
    <property type="match status" value="1"/>
</dbReference>
<protein>
    <recommendedName>
        <fullName evidence="6">Rho family small GTPase</fullName>
    </recommendedName>
</protein>
<dbReference type="Pfam" id="PF00071">
    <property type="entry name" value="Ras"/>
    <property type="match status" value="1"/>
</dbReference>
<evidence type="ECO:0000256" key="2">
    <source>
        <dbReference type="ARBA" id="ARBA00022741"/>
    </source>
</evidence>
<evidence type="ECO:0000313" key="4">
    <source>
        <dbReference type="EMBL" id="KAG2377978.1"/>
    </source>
</evidence>
<dbReference type="Gene3D" id="3.40.50.300">
    <property type="entry name" value="P-loop containing nucleotide triphosphate hydrolases"/>
    <property type="match status" value="1"/>
</dbReference>
<dbReference type="AlphaFoldDB" id="A0AA88GKU0"/>
<comment type="similarity">
    <text evidence="1">Belongs to the small GTPase superfamily. Rho family.</text>
</comment>
<dbReference type="FunFam" id="3.40.50.300:FF:001179">
    <property type="entry name" value="Rho family GTPase"/>
    <property type="match status" value="1"/>
</dbReference>
<dbReference type="GO" id="GO:0003924">
    <property type="term" value="F:GTPase activity"/>
    <property type="evidence" value="ECO:0007669"/>
    <property type="project" value="InterPro"/>
</dbReference>
<dbReference type="CDD" id="cd00157">
    <property type="entry name" value="Rho"/>
    <property type="match status" value="1"/>
</dbReference>
<proteinExistence type="inferred from homology"/>
<evidence type="ECO:0000313" key="5">
    <source>
        <dbReference type="Proteomes" id="UP000816034"/>
    </source>
</evidence>
<dbReference type="RefSeq" id="XP_044545240.1">
    <property type="nucleotide sequence ID" value="XM_044698695.1"/>
</dbReference>
<dbReference type="SUPFAM" id="SSF52540">
    <property type="entry name" value="P-loop containing nucleoside triphosphate hydrolases"/>
    <property type="match status" value="1"/>
</dbReference>
<dbReference type="EMBL" id="PYSW02000035">
    <property type="protein sequence ID" value="KAG2377978.1"/>
    <property type="molecule type" value="Genomic_DNA"/>
</dbReference>
<dbReference type="PROSITE" id="PS51420">
    <property type="entry name" value="RHO"/>
    <property type="match status" value="1"/>
</dbReference>
<dbReference type="GO" id="GO:0005525">
    <property type="term" value="F:GTP binding"/>
    <property type="evidence" value="ECO:0007669"/>
    <property type="project" value="UniProtKB-KW"/>
</dbReference>
<dbReference type="PRINTS" id="PR00449">
    <property type="entry name" value="RASTRNSFRMNG"/>
</dbReference>
<dbReference type="InterPro" id="IPR027417">
    <property type="entry name" value="P-loop_NTPase"/>
</dbReference>
<evidence type="ECO:0000256" key="1">
    <source>
        <dbReference type="ARBA" id="ARBA00010142"/>
    </source>
</evidence>
<dbReference type="Proteomes" id="UP000816034">
    <property type="component" value="Unassembled WGS sequence"/>
</dbReference>